<reference evidence="1 2" key="1">
    <citation type="submission" date="2024-04" db="EMBL/GenBank/DDBJ databases">
        <authorList>
            <person name="Rising A."/>
            <person name="Reimegard J."/>
            <person name="Sonavane S."/>
            <person name="Akerstrom W."/>
            <person name="Nylinder S."/>
            <person name="Hedman E."/>
            <person name="Kallberg Y."/>
        </authorList>
    </citation>
    <scope>NUCLEOTIDE SEQUENCE [LARGE SCALE GENOMIC DNA]</scope>
</reference>
<sequence length="30" mass="3399">MKNLQSSVSRCVYLDVTVLKVSLEQDKESV</sequence>
<proteinExistence type="predicted"/>
<protein>
    <submittedName>
        <fullName evidence="1">Uncharacterized protein</fullName>
    </submittedName>
</protein>
<name>A0AAV2BSV3_9ARAC</name>
<dbReference type="EMBL" id="CAXIEN010000479">
    <property type="protein sequence ID" value="CAL1298866.1"/>
    <property type="molecule type" value="Genomic_DNA"/>
</dbReference>
<accession>A0AAV2BSV3</accession>
<evidence type="ECO:0000313" key="1">
    <source>
        <dbReference type="EMBL" id="CAL1298866.1"/>
    </source>
</evidence>
<dbReference type="AlphaFoldDB" id="A0AAV2BSV3"/>
<comment type="caution">
    <text evidence="1">The sequence shown here is derived from an EMBL/GenBank/DDBJ whole genome shotgun (WGS) entry which is preliminary data.</text>
</comment>
<organism evidence="1 2">
    <name type="scientific">Larinioides sclopetarius</name>
    <dbReference type="NCBI Taxonomy" id="280406"/>
    <lineage>
        <taxon>Eukaryota</taxon>
        <taxon>Metazoa</taxon>
        <taxon>Ecdysozoa</taxon>
        <taxon>Arthropoda</taxon>
        <taxon>Chelicerata</taxon>
        <taxon>Arachnida</taxon>
        <taxon>Araneae</taxon>
        <taxon>Araneomorphae</taxon>
        <taxon>Entelegynae</taxon>
        <taxon>Araneoidea</taxon>
        <taxon>Araneidae</taxon>
        <taxon>Larinioides</taxon>
    </lineage>
</organism>
<evidence type="ECO:0000313" key="2">
    <source>
        <dbReference type="Proteomes" id="UP001497382"/>
    </source>
</evidence>
<keyword evidence="2" id="KW-1185">Reference proteome</keyword>
<dbReference type="Proteomes" id="UP001497382">
    <property type="component" value="Unassembled WGS sequence"/>
</dbReference>
<gene>
    <name evidence="1" type="ORF">LARSCL_LOCUS21035</name>
</gene>